<dbReference type="EMBL" id="CP069110">
    <property type="protein sequence ID" value="QSS60642.1"/>
    <property type="molecule type" value="Genomic_DNA"/>
</dbReference>
<dbReference type="AlphaFoldDB" id="A0A8A1M862"/>
<dbReference type="VEuPathDB" id="FungiDB:I7I51_05443"/>
<accession>A0A8A1M862</accession>
<evidence type="ECO:0000313" key="2">
    <source>
        <dbReference type="Proteomes" id="UP000663671"/>
    </source>
</evidence>
<organism evidence="1 2">
    <name type="scientific">Ajellomyces capsulatus</name>
    <name type="common">Darling's disease fungus</name>
    <name type="synonym">Histoplasma capsulatum</name>
    <dbReference type="NCBI Taxonomy" id="5037"/>
    <lineage>
        <taxon>Eukaryota</taxon>
        <taxon>Fungi</taxon>
        <taxon>Dikarya</taxon>
        <taxon>Ascomycota</taxon>
        <taxon>Pezizomycotina</taxon>
        <taxon>Eurotiomycetes</taxon>
        <taxon>Eurotiomycetidae</taxon>
        <taxon>Onygenales</taxon>
        <taxon>Ajellomycetaceae</taxon>
        <taxon>Histoplasma</taxon>
    </lineage>
</organism>
<gene>
    <name evidence="1" type="ORF">I7I51_05443</name>
</gene>
<evidence type="ECO:0000313" key="1">
    <source>
        <dbReference type="EMBL" id="QSS60642.1"/>
    </source>
</evidence>
<name>A0A8A1M862_AJECA</name>
<proteinExistence type="predicted"/>
<dbReference type="Proteomes" id="UP000663671">
    <property type="component" value="Chromosome 4"/>
</dbReference>
<protein>
    <submittedName>
        <fullName evidence="1">Uncharacterized protein</fullName>
    </submittedName>
</protein>
<sequence length="68" mass="7747">MLLTLDPLPTLLDLTVTHREMYACIILHFVHLHTPAMQVSKIGDETKFHGLHEQEIWFGAVVLSPLLD</sequence>
<reference evidence="1" key="1">
    <citation type="submission" date="2021-01" db="EMBL/GenBank/DDBJ databases">
        <title>Chromosome-level genome assembly of a human fungal pathogen reveals clustering of transcriptionally co-regulated genes.</title>
        <authorList>
            <person name="Voorhies M."/>
            <person name="Cohen S."/>
            <person name="Shea T.P."/>
            <person name="Petrus S."/>
            <person name="Munoz J.F."/>
            <person name="Poplawski S."/>
            <person name="Goldman W.E."/>
            <person name="Michael T."/>
            <person name="Cuomo C.A."/>
            <person name="Sil A."/>
            <person name="Beyhan S."/>
        </authorList>
    </citation>
    <scope>NUCLEOTIDE SEQUENCE</scope>
    <source>
        <strain evidence="1">WU24</strain>
    </source>
</reference>